<keyword evidence="2" id="KW-1185">Reference proteome</keyword>
<organism evidence="1 2">
    <name type="scientific">Intrasporangium chromatireducens Q5-1</name>
    <dbReference type="NCBI Taxonomy" id="584657"/>
    <lineage>
        <taxon>Bacteria</taxon>
        <taxon>Bacillati</taxon>
        <taxon>Actinomycetota</taxon>
        <taxon>Actinomycetes</taxon>
        <taxon>Micrococcales</taxon>
        <taxon>Intrasporangiaceae</taxon>
        <taxon>Intrasporangium</taxon>
    </lineage>
</organism>
<dbReference type="EMBL" id="AWQS01000370">
    <property type="protein sequence ID" value="EWT03986.1"/>
    <property type="molecule type" value="Genomic_DNA"/>
</dbReference>
<proteinExistence type="predicted"/>
<sequence>MTILRIPRGILARLGLNRGASAQDVLDAVPSPSTVTKVPAVRTPAQSEDDATYYALFPGERPAAIAATTAENDDEALFHQLFPDERPN</sequence>
<dbReference type="RefSeq" id="WP_034722046.1">
    <property type="nucleotide sequence ID" value="NZ_AWQS01000370.1"/>
</dbReference>
<comment type="caution">
    <text evidence="1">The sequence shown here is derived from an EMBL/GenBank/DDBJ whole genome shotgun (WGS) entry which is preliminary data.</text>
</comment>
<name>W9GCR1_9MICO</name>
<gene>
    <name evidence="1" type="ORF">N864_15780</name>
</gene>
<evidence type="ECO:0000313" key="2">
    <source>
        <dbReference type="Proteomes" id="UP000019494"/>
    </source>
</evidence>
<reference evidence="2" key="1">
    <citation type="submission" date="2013-08" db="EMBL/GenBank/DDBJ databases">
        <title>Intrasporangium oryzae NRRL B-24470.</title>
        <authorList>
            <person name="Liu H."/>
            <person name="Wang G."/>
        </authorList>
    </citation>
    <scope>NUCLEOTIDE SEQUENCE [LARGE SCALE GENOMIC DNA]</scope>
    <source>
        <strain evidence="2">Q5-1</strain>
    </source>
</reference>
<protein>
    <submittedName>
        <fullName evidence="1">Uncharacterized protein</fullName>
    </submittedName>
</protein>
<dbReference type="Proteomes" id="UP000019494">
    <property type="component" value="Unassembled WGS sequence"/>
</dbReference>
<accession>W9GCR1</accession>
<evidence type="ECO:0000313" key="1">
    <source>
        <dbReference type="EMBL" id="EWT03986.1"/>
    </source>
</evidence>
<dbReference type="AlphaFoldDB" id="W9GCR1"/>